<dbReference type="HOGENOM" id="CLU_028567_6_0_1"/>
<dbReference type="Gramene" id="EOY23175">
    <property type="protein sequence ID" value="EOY23175"/>
    <property type="gene ID" value="TCM_015159"/>
</dbReference>
<organism evidence="8 9">
    <name type="scientific">Theobroma cacao</name>
    <name type="common">Cacao</name>
    <name type="synonym">Cocoa</name>
    <dbReference type="NCBI Taxonomy" id="3641"/>
    <lineage>
        <taxon>Eukaryota</taxon>
        <taxon>Viridiplantae</taxon>
        <taxon>Streptophyta</taxon>
        <taxon>Embryophyta</taxon>
        <taxon>Tracheophyta</taxon>
        <taxon>Spermatophyta</taxon>
        <taxon>Magnoliopsida</taxon>
        <taxon>eudicotyledons</taxon>
        <taxon>Gunneridae</taxon>
        <taxon>Pentapetalae</taxon>
        <taxon>rosids</taxon>
        <taxon>malvids</taxon>
        <taxon>Malvales</taxon>
        <taxon>Malvaceae</taxon>
        <taxon>Byttnerioideae</taxon>
        <taxon>Theobroma</taxon>
    </lineage>
</organism>
<dbReference type="FunFam" id="1.10.10.60:FF:000001">
    <property type="entry name" value="MYB-related transcription factor"/>
    <property type="match status" value="1"/>
</dbReference>
<dbReference type="eggNOG" id="KOG0048">
    <property type="taxonomic scope" value="Eukaryota"/>
</dbReference>
<evidence type="ECO:0000256" key="1">
    <source>
        <dbReference type="ARBA" id="ARBA00004123"/>
    </source>
</evidence>
<dbReference type="Pfam" id="PF00249">
    <property type="entry name" value="Myb_DNA-binding"/>
    <property type="match status" value="2"/>
</dbReference>
<proteinExistence type="predicted"/>
<dbReference type="OMA" id="ETFRITE"/>
<keyword evidence="9" id="KW-1185">Reference proteome</keyword>
<evidence type="ECO:0000256" key="5">
    <source>
        <dbReference type="SAM" id="MobiDB-lite"/>
    </source>
</evidence>
<dbReference type="InterPro" id="IPR009057">
    <property type="entry name" value="Homeodomain-like_sf"/>
</dbReference>
<evidence type="ECO:0000313" key="9">
    <source>
        <dbReference type="Proteomes" id="UP000026915"/>
    </source>
</evidence>
<evidence type="ECO:0000259" key="6">
    <source>
        <dbReference type="PROSITE" id="PS50090"/>
    </source>
</evidence>
<feature type="domain" description="HTH myb-type" evidence="7">
    <location>
        <begin position="9"/>
        <end position="61"/>
    </location>
</feature>
<name>A0A061G056_THECC</name>
<feature type="region of interest" description="Disordered" evidence="5">
    <location>
        <begin position="200"/>
        <end position="223"/>
    </location>
</feature>
<evidence type="ECO:0000256" key="4">
    <source>
        <dbReference type="ARBA" id="ARBA00023242"/>
    </source>
</evidence>
<dbReference type="CDD" id="cd00167">
    <property type="entry name" value="SANT"/>
    <property type="match status" value="2"/>
</dbReference>
<keyword evidence="3" id="KW-0238">DNA-binding</keyword>
<dbReference type="InterPro" id="IPR017930">
    <property type="entry name" value="Myb_dom"/>
</dbReference>
<evidence type="ECO:0000256" key="3">
    <source>
        <dbReference type="ARBA" id="ARBA00023125"/>
    </source>
</evidence>
<evidence type="ECO:0000313" key="8">
    <source>
        <dbReference type="EMBL" id="EOY23175.1"/>
    </source>
</evidence>
<dbReference type="EMBL" id="CM001881">
    <property type="protein sequence ID" value="EOY23175.1"/>
    <property type="molecule type" value="Genomic_DNA"/>
</dbReference>
<dbReference type="Proteomes" id="UP000026915">
    <property type="component" value="Chromosome 3"/>
</dbReference>
<dbReference type="InParanoid" id="A0A061G056"/>
<dbReference type="InterPro" id="IPR001005">
    <property type="entry name" value="SANT/Myb"/>
</dbReference>
<comment type="subcellular location">
    <subcellularLocation>
        <location evidence="1">Nucleus</location>
    </subcellularLocation>
</comment>
<feature type="domain" description="Myb-like" evidence="6">
    <location>
        <begin position="9"/>
        <end position="61"/>
    </location>
</feature>
<dbReference type="AlphaFoldDB" id="A0A061G056"/>
<evidence type="ECO:0000259" key="7">
    <source>
        <dbReference type="PROSITE" id="PS51294"/>
    </source>
</evidence>
<reference evidence="8 9" key="1">
    <citation type="journal article" date="2013" name="Genome Biol.">
        <title>The genome sequence of the most widely cultivated cacao type and its use to identify candidate genes regulating pod color.</title>
        <authorList>
            <person name="Motamayor J.C."/>
            <person name="Mockaitis K."/>
            <person name="Schmutz J."/>
            <person name="Haiminen N."/>
            <person name="Iii D.L."/>
            <person name="Cornejo O."/>
            <person name="Findley S.D."/>
            <person name="Zheng P."/>
            <person name="Utro F."/>
            <person name="Royaert S."/>
            <person name="Saski C."/>
            <person name="Jenkins J."/>
            <person name="Podicheti R."/>
            <person name="Zhao M."/>
            <person name="Scheffler B.E."/>
            <person name="Stack J.C."/>
            <person name="Feltus F.A."/>
            <person name="Mustiga G.M."/>
            <person name="Amores F."/>
            <person name="Phillips W."/>
            <person name="Marelli J.P."/>
            <person name="May G.D."/>
            <person name="Shapiro H."/>
            <person name="Ma J."/>
            <person name="Bustamante C.D."/>
            <person name="Schnell R.J."/>
            <person name="Main D."/>
            <person name="Gilbert D."/>
            <person name="Parida L."/>
            <person name="Kuhn D.N."/>
        </authorList>
    </citation>
    <scope>NUCLEOTIDE SEQUENCE [LARGE SCALE GENOMIC DNA]</scope>
    <source>
        <strain evidence="9">cv. Matina 1-6</strain>
    </source>
</reference>
<sequence>MGRTPSCDKEGMKKGAWTPEEDKLLVHYIKKHGHDCWRTLPMLAGLRRCGKSCRLRWTNYLRPDIKRGPFSSEEEACIIRLHGMLGNRWAAIASHLPGRTDNEIKNFWNTHLKKRLLSTGNILQTSLSPSDCEPSTLKSELPSTRHTVQCESFRLEGEARLSIESSMLRSSSTSKTDCDIFLKLWNSDVGEKFRNIAKLPKKEEASETPMSQTSSWTKLESSSCITCEERSSISCGSDTTPEQTDCYRPG</sequence>
<feature type="domain" description="HTH myb-type" evidence="7">
    <location>
        <begin position="62"/>
        <end position="116"/>
    </location>
</feature>
<dbReference type="SUPFAM" id="SSF46689">
    <property type="entry name" value="Homeodomain-like"/>
    <property type="match status" value="1"/>
</dbReference>
<dbReference type="InterPro" id="IPR015495">
    <property type="entry name" value="Myb_TF_plants"/>
</dbReference>
<dbReference type="GO" id="GO:0003677">
    <property type="term" value="F:DNA binding"/>
    <property type="evidence" value="ECO:0007669"/>
    <property type="project" value="UniProtKB-KW"/>
</dbReference>
<dbReference type="GO" id="GO:0005634">
    <property type="term" value="C:nucleus"/>
    <property type="evidence" value="ECO:0007669"/>
    <property type="project" value="UniProtKB-SubCell"/>
</dbReference>
<accession>A0A061G056</accession>
<feature type="domain" description="Myb-like" evidence="6">
    <location>
        <begin position="62"/>
        <end position="112"/>
    </location>
</feature>
<dbReference type="PANTHER" id="PTHR10641:SF622">
    <property type="entry name" value="TRANSCRIPTION FACTOR MYB17"/>
    <property type="match status" value="1"/>
</dbReference>
<protein>
    <submittedName>
        <fullName evidence="8">Myb domain protein 17, putative</fullName>
    </submittedName>
</protein>
<dbReference type="PROSITE" id="PS51294">
    <property type="entry name" value="HTH_MYB"/>
    <property type="match status" value="2"/>
</dbReference>
<keyword evidence="4" id="KW-0539">Nucleus</keyword>
<evidence type="ECO:0000256" key="2">
    <source>
        <dbReference type="ARBA" id="ARBA00022737"/>
    </source>
</evidence>
<dbReference type="Gene3D" id="1.10.10.60">
    <property type="entry name" value="Homeodomain-like"/>
    <property type="match status" value="2"/>
</dbReference>
<keyword evidence="2" id="KW-0677">Repeat</keyword>
<dbReference type="PANTHER" id="PTHR10641">
    <property type="entry name" value="MYB FAMILY TRANSCRIPTION FACTOR"/>
    <property type="match status" value="1"/>
</dbReference>
<gene>
    <name evidence="8" type="ORF">TCM_015159</name>
</gene>
<dbReference type="SMART" id="SM00717">
    <property type="entry name" value="SANT"/>
    <property type="match status" value="2"/>
</dbReference>
<dbReference type="PROSITE" id="PS50090">
    <property type="entry name" value="MYB_LIKE"/>
    <property type="match status" value="2"/>
</dbReference>
<feature type="compositionally biased region" description="Polar residues" evidence="5">
    <location>
        <begin position="208"/>
        <end position="223"/>
    </location>
</feature>